<reference evidence="1 2" key="1">
    <citation type="submission" date="2022-05" db="EMBL/GenBank/DDBJ databases">
        <authorList>
            <person name="Park J.-S."/>
        </authorList>
    </citation>
    <scope>NUCLEOTIDE SEQUENCE [LARGE SCALE GENOMIC DNA]</scope>
    <source>
        <strain evidence="1 2">2012CJ34-2</strain>
    </source>
</reference>
<dbReference type="InterPro" id="IPR034122">
    <property type="entry name" value="Retropepsin-like_bacterial"/>
</dbReference>
<dbReference type="GO" id="GO:0006508">
    <property type="term" value="P:proteolysis"/>
    <property type="evidence" value="ECO:0007669"/>
    <property type="project" value="UniProtKB-KW"/>
</dbReference>
<dbReference type="InterPro" id="IPR011969">
    <property type="entry name" value="Clan_AA_Asp_peptidase_C"/>
</dbReference>
<dbReference type="InterPro" id="IPR021109">
    <property type="entry name" value="Peptidase_aspartic_dom_sf"/>
</dbReference>
<evidence type="ECO:0000313" key="2">
    <source>
        <dbReference type="Proteomes" id="UP001203338"/>
    </source>
</evidence>
<dbReference type="InterPro" id="IPR001969">
    <property type="entry name" value="Aspartic_peptidase_AS"/>
</dbReference>
<protein>
    <submittedName>
        <fullName evidence="1">TIGR02281 family clan AA aspartic protease</fullName>
        <ecNumber evidence="1">3.4.23.-</ecNumber>
    </submittedName>
</protein>
<dbReference type="PROSITE" id="PS00141">
    <property type="entry name" value="ASP_PROTEASE"/>
    <property type="match status" value="1"/>
</dbReference>
<sequence length="209" mass="22942">MIRIFTLLILIAFSSFSLSASRISVVGLFPGAAILLINGERHVVKEGKSVAGVKLVSTTKNSATVSIGGQLRTLQLGRETSQDYVEPEKPVVKITRSKDGHYWVDGMINGRTVRMVLDTGATDISISEEEAKRIGLDYKGGRKRPYQTANGVVVGYQIVLESVSIQGITEMNVPASVIASDHPILLGMSFLKRVDMREKGNLMFLERRY</sequence>
<organism evidence="1 2">
    <name type="scientific">Parendozoicomonas callyspongiae</name>
    <dbReference type="NCBI Taxonomy" id="2942213"/>
    <lineage>
        <taxon>Bacteria</taxon>
        <taxon>Pseudomonadati</taxon>
        <taxon>Pseudomonadota</taxon>
        <taxon>Gammaproteobacteria</taxon>
        <taxon>Oceanospirillales</taxon>
        <taxon>Endozoicomonadaceae</taxon>
        <taxon>Parendozoicomonas</taxon>
    </lineage>
</organism>
<dbReference type="GO" id="GO:0008233">
    <property type="term" value="F:peptidase activity"/>
    <property type="evidence" value="ECO:0007669"/>
    <property type="project" value="UniProtKB-KW"/>
</dbReference>
<dbReference type="EC" id="3.4.23.-" evidence="1"/>
<dbReference type="Gene3D" id="2.40.70.10">
    <property type="entry name" value="Acid Proteases"/>
    <property type="match status" value="1"/>
</dbReference>
<dbReference type="Pfam" id="PF13975">
    <property type="entry name" value="gag-asp_proteas"/>
    <property type="match status" value="1"/>
</dbReference>
<dbReference type="Proteomes" id="UP001203338">
    <property type="component" value="Unassembled WGS sequence"/>
</dbReference>
<keyword evidence="2" id="KW-1185">Reference proteome</keyword>
<dbReference type="NCBIfam" id="TIGR02281">
    <property type="entry name" value="clan_AA_DTGA"/>
    <property type="match status" value="1"/>
</dbReference>
<dbReference type="SUPFAM" id="SSF50630">
    <property type="entry name" value="Acid proteases"/>
    <property type="match status" value="1"/>
</dbReference>
<evidence type="ECO:0000313" key="1">
    <source>
        <dbReference type="EMBL" id="MCL6271905.1"/>
    </source>
</evidence>
<proteinExistence type="predicted"/>
<name>A0ABT0PKK1_9GAMM</name>
<keyword evidence="1" id="KW-0645">Protease</keyword>
<keyword evidence="1" id="KW-0378">Hydrolase</keyword>
<dbReference type="RefSeq" id="WP_249701573.1">
    <property type="nucleotide sequence ID" value="NZ_JAMFLX010000036.1"/>
</dbReference>
<dbReference type="CDD" id="cd05483">
    <property type="entry name" value="retropepsin_like_bacteria"/>
    <property type="match status" value="1"/>
</dbReference>
<dbReference type="EMBL" id="JAMFLX010000036">
    <property type="protein sequence ID" value="MCL6271905.1"/>
    <property type="molecule type" value="Genomic_DNA"/>
</dbReference>
<comment type="caution">
    <text evidence="1">The sequence shown here is derived from an EMBL/GenBank/DDBJ whole genome shotgun (WGS) entry which is preliminary data.</text>
</comment>
<accession>A0ABT0PKK1</accession>
<gene>
    <name evidence="1" type="ORF">M3P05_18460</name>
</gene>